<organism evidence="6 8">
    <name type="scientific">Rhizophagus clarus</name>
    <dbReference type="NCBI Taxonomy" id="94130"/>
    <lineage>
        <taxon>Eukaryota</taxon>
        <taxon>Fungi</taxon>
        <taxon>Fungi incertae sedis</taxon>
        <taxon>Mucoromycota</taxon>
        <taxon>Glomeromycotina</taxon>
        <taxon>Glomeromycetes</taxon>
        <taxon>Glomerales</taxon>
        <taxon>Glomeraceae</taxon>
        <taxon>Rhizophagus</taxon>
    </lineage>
</organism>
<feature type="domain" description="Crinkler effector protein N-terminal" evidence="5">
    <location>
        <begin position="3"/>
        <end position="98"/>
    </location>
</feature>
<evidence type="ECO:0000256" key="4">
    <source>
        <dbReference type="SAM" id="MobiDB-lite"/>
    </source>
</evidence>
<dbReference type="EMBL" id="BEXD01003911">
    <property type="protein sequence ID" value="GBC03850.1"/>
    <property type="molecule type" value="Genomic_DNA"/>
</dbReference>
<dbReference type="SUPFAM" id="SSF52540">
    <property type="entry name" value="P-loop containing nucleoside triphosphate hydrolases"/>
    <property type="match status" value="1"/>
</dbReference>
<dbReference type="EMBL" id="BLAL01000013">
    <property type="protein sequence ID" value="GES74964.1"/>
    <property type="molecule type" value="Genomic_DNA"/>
</dbReference>
<dbReference type="Proteomes" id="UP000247702">
    <property type="component" value="Unassembled WGS sequence"/>
</dbReference>
<evidence type="ECO:0000313" key="7">
    <source>
        <dbReference type="EMBL" id="GES74964.1"/>
    </source>
</evidence>
<keyword evidence="3" id="KW-0964">Secreted</keyword>
<reference evidence="6 8" key="1">
    <citation type="submission" date="2017-11" db="EMBL/GenBank/DDBJ databases">
        <title>The genome of Rhizophagus clarus HR1 reveals common genetic basis of auxotrophy among arbuscular mycorrhizal fungi.</title>
        <authorList>
            <person name="Kobayashi Y."/>
        </authorList>
    </citation>
    <scope>NUCLEOTIDE SEQUENCE [LARGE SCALE GENOMIC DNA]</scope>
    <source>
        <strain evidence="6 8">HR1</strain>
    </source>
</reference>
<evidence type="ECO:0000256" key="3">
    <source>
        <dbReference type="ARBA" id="ARBA00022525"/>
    </source>
</evidence>
<evidence type="ECO:0000256" key="1">
    <source>
        <dbReference type="ARBA" id="ARBA00004340"/>
    </source>
</evidence>
<dbReference type="Pfam" id="PF20147">
    <property type="entry name" value="Crinkler"/>
    <property type="match status" value="1"/>
</dbReference>
<dbReference type="AlphaFoldDB" id="A0A2Z6S413"/>
<gene>
    <name evidence="7" type="ORF">RCL2_000242000</name>
    <name evidence="6" type="ORF">RclHR1_05360010</name>
</gene>
<dbReference type="GO" id="GO:0005576">
    <property type="term" value="C:extracellular region"/>
    <property type="evidence" value="ECO:0007669"/>
    <property type="project" value="UniProtKB-SubCell"/>
</dbReference>
<dbReference type="InterPro" id="IPR045379">
    <property type="entry name" value="Crinkler_N"/>
</dbReference>
<evidence type="ECO:0000313" key="6">
    <source>
        <dbReference type="EMBL" id="GBC03850.1"/>
    </source>
</evidence>
<evidence type="ECO:0000256" key="2">
    <source>
        <dbReference type="ARBA" id="ARBA00004613"/>
    </source>
</evidence>
<evidence type="ECO:0000313" key="8">
    <source>
        <dbReference type="Proteomes" id="UP000247702"/>
    </source>
</evidence>
<dbReference type="InterPro" id="IPR027417">
    <property type="entry name" value="P-loop_NTPase"/>
</dbReference>
<proteinExistence type="predicted"/>
<evidence type="ECO:0000259" key="5">
    <source>
        <dbReference type="Pfam" id="PF20147"/>
    </source>
</evidence>
<accession>A0A2Z6S413</accession>
<keyword evidence="8" id="KW-1185">Reference proteome</keyword>
<feature type="region of interest" description="Disordered" evidence="4">
    <location>
        <begin position="94"/>
        <end position="139"/>
    </location>
</feature>
<dbReference type="GO" id="GO:0043657">
    <property type="term" value="C:host cell"/>
    <property type="evidence" value="ECO:0007669"/>
    <property type="project" value="UniProtKB-SubCell"/>
</dbReference>
<comment type="caution">
    <text evidence="6">The sequence shown here is derived from an EMBL/GenBank/DDBJ whole genome shotgun (WGS) entry which is preliminary data.</text>
</comment>
<reference evidence="7" key="2">
    <citation type="submission" date="2019-10" db="EMBL/GenBank/DDBJ databases">
        <title>Conservation and host-specific expression of non-tandemly repeated heterogenous ribosome RNA gene in arbuscular mycorrhizal fungi.</title>
        <authorList>
            <person name="Maeda T."/>
            <person name="Kobayashi Y."/>
            <person name="Nakagawa T."/>
            <person name="Ezawa T."/>
            <person name="Yamaguchi K."/>
            <person name="Bino T."/>
            <person name="Nishimoto Y."/>
            <person name="Shigenobu S."/>
            <person name="Kawaguchi M."/>
        </authorList>
    </citation>
    <scope>NUCLEOTIDE SEQUENCE</scope>
    <source>
        <strain evidence="7">HR1</strain>
    </source>
</reference>
<protein>
    <submittedName>
        <fullName evidence="7">Crinkler (CRN) family protein</fullName>
    </submittedName>
</protein>
<dbReference type="OrthoDB" id="158739at2759"/>
<name>A0A2Z6S413_9GLOM</name>
<dbReference type="STRING" id="94130.A0A2Z6S413"/>
<sequence length="641" mass="73476">MVFCLVQGDAIKNSFPIDTSSHMTVGHLKKAIKDEKQNAFSGIDADKLTLWIVDIVQTKENQEITIKEHKGVELHSFESVGTHFQEVPLSTNIRIIAQPPPPATTGKRRGYSDSDEESETRKKVKSSYPSESDEGRDSLMVISPERLKRITDFVINNKIVLLRSPPSSGKSTLGQVLRDRFDSSNHDSIYISLAGIHGKEAIYNEKLFNDFWHEQVGITWTEISKSKKTTYVIVDEVQVIYGDGAPFFWGMLKGLLSSEGYNLGQNLRFLFLGTYHPTLDPKITPIEFRHALGLNDLLLGWEEINQLTKNFVQLHMVQGSHLFRVPDSIQKAMLNLTGGHPGLCRLILSSLRSHFRDYNDATVVNMLRYLASSELRNSITDYSRAFYWFCDWKPNDEEAEFIRNILLCIQAKVPFNIDYSSNPICKSFIKSGIFAIVDEKIQFTAPIMRIILSHRLFTCPISSRAPMSLPTSFENFLYQTIERMSPSKLSKSLGRSPEFSNSRLYERGWQMEWYRSATTIVPIDASISADVGPVFEESAGFLDFYVNNELCWGVELIREGDRLLNHAKRFEKNGDYKDIPLKNWVIVDFRHRTKQVREFKQNFWYVLYEDDYKSVTIKRSGQEDKVLALHGDDALNSYCEN</sequence>
<comment type="subcellular location">
    <subcellularLocation>
        <location evidence="1">Host cell</location>
    </subcellularLocation>
    <subcellularLocation>
        <location evidence="2">Secreted</location>
    </subcellularLocation>
</comment>
<dbReference type="Proteomes" id="UP000615446">
    <property type="component" value="Unassembled WGS sequence"/>
</dbReference>